<dbReference type="RefSeq" id="WP_219504440.1">
    <property type="nucleotide sequence ID" value="NZ_JAHXDN010000004.1"/>
</dbReference>
<dbReference type="EMBL" id="JAHXDN010000004">
    <property type="protein sequence ID" value="MBW4709180.1"/>
    <property type="molecule type" value="Genomic_DNA"/>
</dbReference>
<organism evidence="3 4">
    <name type="scientific">Roseobacter insulae</name>
    <dbReference type="NCBI Taxonomy" id="2859783"/>
    <lineage>
        <taxon>Bacteria</taxon>
        <taxon>Pseudomonadati</taxon>
        <taxon>Pseudomonadota</taxon>
        <taxon>Alphaproteobacteria</taxon>
        <taxon>Rhodobacterales</taxon>
        <taxon>Roseobacteraceae</taxon>
        <taxon>Roseobacter</taxon>
    </lineage>
</organism>
<reference evidence="3" key="1">
    <citation type="submission" date="2021-07" db="EMBL/GenBank/DDBJ databases">
        <title>Roseobacter insulae sp. nov., isolated from a tidal flat.</title>
        <authorList>
            <person name="Park S."/>
            <person name="Yoon J.-H."/>
        </authorList>
    </citation>
    <scope>NUCLEOTIDE SEQUENCE</scope>
    <source>
        <strain evidence="3">YSTF-M11</strain>
    </source>
</reference>
<keyword evidence="1" id="KW-0067">ATP-binding</keyword>
<dbReference type="GO" id="GO:0005524">
    <property type="term" value="F:ATP binding"/>
    <property type="evidence" value="ECO:0007669"/>
    <property type="project" value="UniProtKB-UniRule"/>
</dbReference>
<accession>A0A9X1FY53</accession>
<sequence length="855" mass="95486">MTERRPAIVIGAHANGTGVIRSLGRCRIPVYAVQTLRSDMGHYSKYVKQSFSLLEIASDPDVLVDFLESHLDLWKGAVLIPTNDHALTGMAKNHARLSENFRLTCPPWEIVERVIDKSQTVASAREVGIAVPEVYGKATADFQGASELDYPVLVKPIQGHQFAHVFNKKLFQVENAEELAGVIAMVEAEGFDCEIVEFVVGPETAIQHFQVFIDANGAPRGAFTYRKLRQEPPVFGVARACETYDAPELHDLTLALLERIEWRGIASVAFKQDIRNGRHYLMEINGRSPLSHGLALKAGHNYALMAYCEAAGQEMEGDNPNGWQGVWIHLHADFFSTVKSLRRDDFSFRELLASYRRPKTFAVWSRDDPKPFVQQWWWSLKKTPRWLVTQASKIGAFARDERGSFPGRLLEQTGADCAQGDAALSASLARRTRFADSCRLGIDRIRMKLRLPRRMAEIQWGYYGAVTAFDIIEALRTLGPVPSPGRPHAAALASSARLDQTPEYRAYWYDRDKHALVGTLVGLDLHRFNGRYYALECNLTAGLMPERRVLYSEDIDPFIVGLAEMAKRQKFKKIVLHRRSWRTEHLREFEAAAKAYDIEIMPCSAMHETGDPLVNPMIGLPRDLERDTLYVVSTALSESATFQFLHQKSQFDRWLPEALDRRVAKGGRLAPVPGGRGPEVPVLTDDPRWPNLVVKLANSDEGRDILFGRFTSPVAARRALGLSADGAGVPRQFLRGPVRNIAQRVFPHALSAVFQSFVPPEDEDGYPKMMRMEAFISPLEDLFLSAHGTVGGELIPTSMPVDQPVMKSPLNVSVPPGRFVRLDPGTEAELADVAQEFGGCARAAISGRFHIVPDD</sequence>
<dbReference type="PROSITE" id="PS50975">
    <property type="entry name" value="ATP_GRASP"/>
    <property type="match status" value="1"/>
</dbReference>
<evidence type="ECO:0000259" key="2">
    <source>
        <dbReference type="PROSITE" id="PS50975"/>
    </source>
</evidence>
<name>A0A9X1FY53_9RHOB</name>
<dbReference type="GO" id="GO:0046872">
    <property type="term" value="F:metal ion binding"/>
    <property type="evidence" value="ECO:0007669"/>
    <property type="project" value="InterPro"/>
</dbReference>
<evidence type="ECO:0000313" key="4">
    <source>
        <dbReference type="Proteomes" id="UP001138661"/>
    </source>
</evidence>
<keyword evidence="4" id="KW-1185">Reference proteome</keyword>
<evidence type="ECO:0000313" key="3">
    <source>
        <dbReference type="EMBL" id="MBW4709180.1"/>
    </source>
</evidence>
<comment type="caution">
    <text evidence="3">The sequence shown here is derived from an EMBL/GenBank/DDBJ whole genome shotgun (WGS) entry which is preliminary data.</text>
</comment>
<dbReference type="Proteomes" id="UP001138661">
    <property type="component" value="Unassembled WGS sequence"/>
</dbReference>
<keyword evidence="1" id="KW-0547">Nucleotide-binding</keyword>
<dbReference type="AlphaFoldDB" id="A0A9X1FY53"/>
<protein>
    <recommendedName>
        <fullName evidence="2">ATP-grasp domain-containing protein</fullName>
    </recommendedName>
</protein>
<dbReference type="InterPro" id="IPR011761">
    <property type="entry name" value="ATP-grasp"/>
</dbReference>
<evidence type="ECO:0000256" key="1">
    <source>
        <dbReference type="PROSITE-ProRule" id="PRU00409"/>
    </source>
</evidence>
<gene>
    <name evidence="3" type="ORF">KX928_15415</name>
</gene>
<proteinExistence type="predicted"/>
<feature type="domain" description="ATP-grasp" evidence="2">
    <location>
        <begin position="121"/>
        <end position="311"/>
    </location>
</feature>